<gene>
    <name evidence="1" type="ORF">SAMN04487893_101207</name>
</gene>
<dbReference type="AlphaFoldDB" id="A0A1I3L778"/>
<accession>A0A1I3L778</accession>
<dbReference type="OrthoDB" id="910082at2"/>
<dbReference type="RefSeq" id="WP_090677591.1">
    <property type="nucleotide sequence ID" value="NZ_FORU01000001.1"/>
</dbReference>
<dbReference type="STRING" id="1150112.SAMN04487893_101207"/>
<protein>
    <submittedName>
        <fullName evidence="1">Uncharacterized protein</fullName>
    </submittedName>
</protein>
<reference evidence="2" key="1">
    <citation type="submission" date="2016-10" db="EMBL/GenBank/DDBJ databases">
        <authorList>
            <person name="Varghese N."/>
            <person name="Submissions S."/>
        </authorList>
    </citation>
    <scope>NUCLEOTIDE SEQUENCE [LARGE SCALE GENOMIC DNA]</scope>
    <source>
        <strain evidence="2">DSM 26542</strain>
    </source>
</reference>
<dbReference type="EMBL" id="FORU01000001">
    <property type="protein sequence ID" value="SFI80604.1"/>
    <property type="molecule type" value="Genomic_DNA"/>
</dbReference>
<proteinExistence type="predicted"/>
<dbReference type="Proteomes" id="UP000243887">
    <property type="component" value="Unassembled WGS sequence"/>
</dbReference>
<evidence type="ECO:0000313" key="2">
    <source>
        <dbReference type="Proteomes" id="UP000243887"/>
    </source>
</evidence>
<sequence length="892" mass="103000">MNKIVIILLCFIPYIFQAQEFSIDLVNEKTLLTPGKVQSLVFKITNPYSNTVNFTPEITLPKGWTLAAIPYELTLEAQESKIYIVSVDVPIYASEVEYNIGFILNDVMNDRVQVKRFALSVKKVQKIGLEVISKTKYVKAGDTIHSSFILKNEGNLEETVFISPSAGTFIKGDNPILLLPGKSITIEAFQITDSKQVRPSQNLLKLTASLKTDSIQTVFASQQTDVIPMFQVNDDIWLRFPIKVSASYMGGHYYDDFKTGFQGEIYGKGSLNEENTKELEFRAIGPDRFNLTSFSQYEEYFVNYKSPYFFVHLGDKTFSSSTLTEFARYGRGVELRKKINKVELGGFYNKPRFYNDIKDEFNLYAKFDFNSKNNIRYGYLLKRMEDDIVDNHLHYVYGEGNLFNKIDLQGEYAISEHGNTQGQAWQLQGQAYFKNFNINAGYIYASPAFSGYYTNTDFFTSNVNYRILPKLSLTANYQKDARNFEKDTLYSAAPYRERLQLGVRYNYLKRGAISAFHGVQEYEDRMEQKQFFYKEVFNRLELLQDFSNFTLNLQAFFAETTNFLTNSMGKSSLYTANVSYNYKESSFNLYGSYSKANRYEMMDDEQFLFGGSINTVLFKKLNARVFYQNTYYLEDYYTDRNLFELSLNYRLTPRQQIDLISRYTLPQRQIEKKDFSFSLRYTIDINAPIKKIKDYGTLRGNITNLHNVRLEGLKIYLGSHAALVDSKGDFVFKNVKPDTYFLEIDQETLGIKDIPDIAVPIKITILEGENYINFGLTKASNVIGTIVFEKPFVGENKQSVIVELSSDTEVIRKICDVTKPFDFTYLKPGDWKLKVYNNGLDAKYKIETNELNFSLSPDEEKVVSIKISEKKKDIKYLQQPIKVGFNKSIVKQ</sequence>
<dbReference type="SUPFAM" id="SSF56935">
    <property type="entry name" value="Porins"/>
    <property type="match status" value="2"/>
</dbReference>
<organism evidence="1 2">
    <name type="scientific">Myroides guanonis</name>
    <dbReference type="NCBI Taxonomy" id="1150112"/>
    <lineage>
        <taxon>Bacteria</taxon>
        <taxon>Pseudomonadati</taxon>
        <taxon>Bacteroidota</taxon>
        <taxon>Flavobacteriia</taxon>
        <taxon>Flavobacteriales</taxon>
        <taxon>Flavobacteriaceae</taxon>
        <taxon>Myroides</taxon>
    </lineage>
</organism>
<name>A0A1I3L778_9FLAO</name>
<evidence type="ECO:0000313" key="1">
    <source>
        <dbReference type="EMBL" id="SFI80604.1"/>
    </source>
</evidence>
<keyword evidence="2" id="KW-1185">Reference proteome</keyword>